<proteinExistence type="predicted"/>
<dbReference type="EMBL" id="CP118615">
    <property type="protein sequence ID" value="WDZ86173.1"/>
    <property type="molecule type" value="Genomic_DNA"/>
</dbReference>
<evidence type="ECO:0000313" key="2">
    <source>
        <dbReference type="Proteomes" id="UP001219605"/>
    </source>
</evidence>
<name>A0ABY7ZTG2_9ACTN</name>
<dbReference type="Proteomes" id="UP001219605">
    <property type="component" value="Chromosome"/>
</dbReference>
<sequence>MDRHELRSALLDTGLSPESFQLAGVHEHVPVPPDFWFLRRAAGGRWEIGLYERGEYDVREVHATEDAACRALFHALTARPAPP</sequence>
<dbReference type="RefSeq" id="WP_275032964.1">
    <property type="nucleotide sequence ID" value="NZ_CP118615.1"/>
</dbReference>
<organism evidence="1 2">
    <name type="scientific">Micromonospora cathayae</name>
    <dbReference type="NCBI Taxonomy" id="3028804"/>
    <lineage>
        <taxon>Bacteria</taxon>
        <taxon>Bacillati</taxon>
        <taxon>Actinomycetota</taxon>
        <taxon>Actinomycetes</taxon>
        <taxon>Micromonosporales</taxon>
        <taxon>Micromonosporaceae</taxon>
        <taxon>Micromonospora</taxon>
    </lineage>
</organism>
<accession>A0ABY7ZTG2</accession>
<gene>
    <name evidence="1" type="ORF">PVK37_07080</name>
</gene>
<reference evidence="1 2" key="1">
    <citation type="submission" date="2023-02" db="EMBL/GenBank/DDBJ databases">
        <authorList>
            <person name="Mo P."/>
        </authorList>
    </citation>
    <scope>NUCLEOTIDE SEQUENCE [LARGE SCALE GENOMIC DNA]</scope>
    <source>
        <strain evidence="1 2">HUAS 3</strain>
    </source>
</reference>
<evidence type="ECO:0000313" key="1">
    <source>
        <dbReference type="EMBL" id="WDZ86173.1"/>
    </source>
</evidence>
<keyword evidence="2" id="KW-1185">Reference proteome</keyword>
<protein>
    <submittedName>
        <fullName evidence="1">Uncharacterized protein</fullName>
    </submittedName>
</protein>